<sequence>MRWNTTSCSHSSIKLARTSARMVWWRNLQQQRVSSKGGKKEKRSINIS</sequence>
<reference evidence="1" key="1">
    <citation type="submission" date="2014-09" db="EMBL/GenBank/DDBJ databases">
        <authorList>
            <person name="Magalhaes I.L.F."/>
            <person name="Oliveira U."/>
            <person name="Santos F.R."/>
            <person name="Vidigal T.H.D.A."/>
            <person name="Brescovit A.D."/>
            <person name="Santos A.J."/>
        </authorList>
    </citation>
    <scope>NUCLEOTIDE SEQUENCE</scope>
    <source>
        <tissue evidence="1">Shoot tissue taken approximately 20 cm above the soil surface</tissue>
    </source>
</reference>
<dbReference type="EMBL" id="GBRH01168644">
    <property type="protein sequence ID" value="JAE29252.1"/>
    <property type="molecule type" value="Transcribed_RNA"/>
</dbReference>
<organism evidence="1">
    <name type="scientific">Arundo donax</name>
    <name type="common">Giant reed</name>
    <name type="synonym">Donax arundinaceus</name>
    <dbReference type="NCBI Taxonomy" id="35708"/>
    <lineage>
        <taxon>Eukaryota</taxon>
        <taxon>Viridiplantae</taxon>
        <taxon>Streptophyta</taxon>
        <taxon>Embryophyta</taxon>
        <taxon>Tracheophyta</taxon>
        <taxon>Spermatophyta</taxon>
        <taxon>Magnoliopsida</taxon>
        <taxon>Liliopsida</taxon>
        <taxon>Poales</taxon>
        <taxon>Poaceae</taxon>
        <taxon>PACMAD clade</taxon>
        <taxon>Arundinoideae</taxon>
        <taxon>Arundineae</taxon>
        <taxon>Arundo</taxon>
    </lineage>
</organism>
<reference evidence="1" key="2">
    <citation type="journal article" date="2015" name="Data Brief">
        <title>Shoot transcriptome of the giant reed, Arundo donax.</title>
        <authorList>
            <person name="Barrero R.A."/>
            <person name="Guerrero F.D."/>
            <person name="Moolhuijzen P."/>
            <person name="Goolsby J.A."/>
            <person name="Tidwell J."/>
            <person name="Bellgard S.E."/>
            <person name="Bellgard M.I."/>
        </authorList>
    </citation>
    <scope>NUCLEOTIDE SEQUENCE</scope>
    <source>
        <tissue evidence="1">Shoot tissue taken approximately 20 cm above the soil surface</tissue>
    </source>
</reference>
<evidence type="ECO:0000313" key="1">
    <source>
        <dbReference type="EMBL" id="JAE29252.1"/>
    </source>
</evidence>
<accession>A0A0A9GXK8</accession>
<proteinExistence type="predicted"/>
<protein>
    <submittedName>
        <fullName evidence="1">Uncharacterized protein</fullName>
    </submittedName>
</protein>
<dbReference type="AlphaFoldDB" id="A0A0A9GXK8"/>
<name>A0A0A9GXK8_ARUDO</name>